<organism evidence="2 3">
    <name type="scientific">Hallella seregens ATCC 51272</name>
    <dbReference type="NCBI Taxonomy" id="1336250"/>
    <lineage>
        <taxon>Bacteria</taxon>
        <taxon>Pseudomonadati</taxon>
        <taxon>Bacteroidota</taxon>
        <taxon>Bacteroidia</taxon>
        <taxon>Bacteroidales</taxon>
        <taxon>Prevotellaceae</taxon>
        <taxon>Hallella</taxon>
    </lineage>
</organism>
<dbReference type="EMBL" id="JBHLZF010000002">
    <property type="protein sequence ID" value="MFB9898248.1"/>
    <property type="molecule type" value="Genomic_DNA"/>
</dbReference>
<keyword evidence="3" id="KW-1185">Reference proteome</keyword>
<proteinExistence type="predicted"/>
<dbReference type="RefSeq" id="WP_156925007.1">
    <property type="nucleotide sequence ID" value="NZ_JBHLZF010000002.1"/>
</dbReference>
<evidence type="ECO:0000313" key="2">
    <source>
        <dbReference type="EMBL" id="MFB9898248.1"/>
    </source>
</evidence>
<accession>A0ABV5ZNI6</accession>
<sequence length="46" mass="4935">MAKSEGSRWVERGTGAGGAGAVREWKRECEQIEWGARVGEIDGKGS</sequence>
<protein>
    <submittedName>
        <fullName evidence="2">Uncharacterized protein</fullName>
    </submittedName>
</protein>
<dbReference type="Proteomes" id="UP001589688">
    <property type="component" value="Unassembled WGS sequence"/>
</dbReference>
<feature type="region of interest" description="Disordered" evidence="1">
    <location>
        <begin position="1"/>
        <end position="23"/>
    </location>
</feature>
<evidence type="ECO:0000256" key="1">
    <source>
        <dbReference type="SAM" id="MobiDB-lite"/>
    </source>
</evidence>
<gene>
    <name evidence="2" type="ORF">ACFFK8_10715</name>
</gene>
<reference evidence="2 3" key="1">
    <citation type="submission" date="2024-09" db="EMBL/GenBank/DDBJ databases">
        <authorList>
            <person name="Sun Q."/>
            <person name="Mori K."/>
        </authorList>
    </citation>
    <scope>NUCLEOTIDE SEQUENCE [LARGE SCALE GENOMIC DNA]</scope>
    <source>
        <strain evidence="2 3">ATCC 51272</strain>
    </source>
</reference>
<name>A0ABV5ZNI6_9BACT</name>
<feature type="compositionally biased region" description="Basic and acidic residues" evidence="1">
    <location>
        <begin position="1"/>
        <end position="11"/>
    </location>
</feature>
<evidence type="ECO:0000313" key="3">
    <source>
        <dbReference type="Proteomes" id="UP001589688"/>
    </source>
</evidence>
<comment type="caution">
    <text evidence="2">The sequence shown here is derived from an EMBL/GenBank/DDBJ whole genome shotgun (WGS) entry which is preliminary data.</text>
</comment>